<evidence type="ECO:0000256" key="4">
    <source>
        <dbReference type="ARBA" id="ARBA00034924"/>
    </source>
</evidence>
<accession>A0ABM1MQN9</accession>
<dbReference type="InterPro" id="IPR047128">
    <property type="entry name" value="PhyH"/>
</dbReference>
<sequence length="278" mass="32100">MIIEYSCNYSNILTQAQTCPRKQRNFYEENGYIVFKKLIPEKDIDICHQRFLDVCDRKVHIPTIVNAKKLRPNGETRSEFTIYKIQEIIFDEMFYKHYAGHPKIVEVIKMIIGPNVTAVHSMLINKPPDVIETISAHPIHQDLHYFPFRPANNIAASWTAMEDVTEKNGCLFVLPGSHKGPLFSHIESINKKLYHGVFGFNDVPMVMLPMEKGDTIFFHPLLLHGSGPNITQGFRKAISVHYADSKCKFINVIGLRGKQKMWLRRFSNRKLIILLFGK</sequence>
<dbReference type="SUPFAM" id="SSF51197">
    <property type="entry name" value="Clavaminate synthase-like"/>
    <property type="match status" value="1"/>
</dbReference>
<dbReference type="PANTHER" id="PTHR21308:SF1">
    <property type="entry name" value="PHYTANOYL-COA DIOXYGENASE, PEROXISOMAL"/>
    <property type="match status" value="1"/>
</dbReference>
<dbReference type="InterPro" id="IPR008775">
    <property type="entry name" value="Phytyl_CoA_dOase-like"/>
</dbReference>
<evidence type="ECO:0000256" key="1">
    <source>
        <dbReference type="ARBA" id="ARBA00005830"/>
    </source>
</evidence>
<dbReference type="Gene3D" id="2.60.120.620">
    <property type="entry name" value="q2cbj1_9rhob like domain"/>
    <property type="match status" value="1"/>
</dbReference>
<dbReference type="Pfam" id="PF05721">
    <property type="entry name" value="PhyH"/>
    <property type="match status" value="1"/>
</dbReference>
<proteinExistence type="inferred from homology"/>
<dbReference type="EC" id="1.14.11.18" evidence="2"/>
<name>A0ABM1MQN9_NICVS</name>
<organism evidence="5 6">
    <name type="scientific">Nicrophorus vespilloides</name>
    <name type="common">Boreal carrion beetle</name>
    <dbReference type="NCBI Taxonomy" id="110193"/>
    <lineage>
        <taxon>Eukaryota</taxon>
        <taxon>Metazoa</taxon>
        <taxon>Ecdysozoa</taxon>
        <taxon>Arthropoda</taxon>
        <taxon>Hexapoda</taxon>
        <taxon>Insecta</taxon>
        <taxon>Pterygota</taxon>
        <taxon>Neoptera</taxon>
        <taxon>Endopterygota</taxon>
        <taxon>Coleoptera</taxon>
        <taxon>Polyphaga</taxon>
        <taxon>Staphyliniformia</taxon>
        <taxon>Silphidae</taxon>
        <taxon>Nicrophorinae</taxon>
        <taxon>Nicrophorus</taxon>
    </lineage>
</organism>
<reference evidence="6" key="1">
    <citation type="submission" date="2025-08" db="UniProtKB">
        <authorList>
            <consortium name="RefSeq"/>
        </authorList>
    </citation>
    <scope>IDENTIFICATION</scope>
    <source>
        <tissue evidence="6">Whole Larva</tissue>
    </source>
</reference>
<keyword evidence="5" id="KW-1185">Reference proteome</keyword>
<evidence type="ECO:0000313" key="6">
    <source>
        <dbReference type="RefSeq" id="XP_017776889.1"/>
    </source>
</evidence>
<comment type="similarity">
    <text evidence="1">Belongs to the PhyH family.</text>
</comment>
<gene>
    <name evidence="6" type="primary">LOC108562900</name>
</gene>
<dbReference type="GeneID" id="108562900"/>
<evidence type="ECO:0000313" key="5">
    <source>
        <dbReference type="Proteomes" id="UP000695000"/>
    </source>
</evidence>
<dbReference type="Proteomes" id="UP000695000">
    <property type="component" value="Unplaced"/>
</dbReference>
<evidence type="ECO:0000256" key="2">
    <source>
        <dbReference type="ARBA" id="ARBA00034809"/>
    </source>
</evidence>
<dbReference type="RefSeq" id="XP_017776889.1">
    <property type="nucleotide sequence ID" value="XM_017921400.1"/>
</dbReference>
<protein>
    <recommendedName>
        <fullName evidence="2">phytanoyl-CoA dioxygenase</fullName>
        <ecNumber evidence="2">1.14.11.18</ecNumber>
    </recommendedName>
    <alternativeName>
        <fullName evidence="3">Phytanic acid oxidase</fullName>
    </alternativeName>
    <alternativeName>
        <fullName evidence="4">Phytanoyl-CoA alpha-hydroxylase</fullName>
    </alternativeName>
</protein>
<dbReference type="PANTHER" id="PTHR21308">
    <property type="entry name" value="PHYTANOYL-COA ALPHA-HYDROXYLASE"/>
    <property type="match status" value="1"/>
</dbReference>
<evidence type="ECO:0000256" key="3">
    <source>
        <dbReference type="ARBA" id="ARBA00034921"/>
    </source>
</evidence>